<organism evidence="2">
    <name type="scientific">Sesamum latifolium</name>
    <dbReference type="NCBI Taxonomy" id="2727402"/>
    <lineage>
        <taxon>Eukaryota</taxon>
        <taxon>Viridiplantae</taxon>
        <taxon>Streptophyta</taxon>
        <taxon>Embryophyta</taxon>
        <taxon>Tracheophyta</taxon>
        <taxon>Spermatophyta</taxon>
        <taxon>Magnoliopsida</taxon>
        <taxon>eudicotyledons</taxon>
        <taxon>Gunneridae</taxon>
        <taxon>Pentapetalae</taxon>
        <taxon>asterids</taxon>
        <taxon>lamiids</taxon>
        <taxon>Lamiales</taxon>
        <taxon>Pedaliaceae</taxon>
        <taxon>Sesamum</taxon>
    </lineage>
</organism>
<dbReference type="EMBL" id="JACGWN010000013">
    <property type="protein sequence ID" value="KAL0412169.1"/>
    <property type="molecule type" value="Genomic_DNA"/>
</dbReference>
<evidence type="ECO:0008006" key="3">
    <source>
        <dbReference type="Google" id="ProtNLM"/>
    </source>
</evidence>
<reference evidence="2" key="2">
    <citation type="journal article" date="2024" name="Plant">
        <title>Genomic evolution and insights into agronomic trait innovations of Sesamum species.</title>
        <authorList>
            <person name="Miao H."/>
            <person name="Wang L."/>
            <person name="Qu L."/>
            <person name="Liu H."/>
            <person name="Sun Y."/>
            <person name="Le M."/>
            <person name="Wang Q."/>
            <person name="Wei S."/>
            <person name="Zheng Y."/>
            <person name="Lin W."/>
            <person name="Duan Y."/>
            <person name="Cao H."/>
            <person name="Xiong S."/>
            <person name="Wang X."/>
            <person name="Wei L."/>
            <person name="Li C."/>
            <person name="Ma Q."/>
            <person name="Ju M."/>
            <person name="Zhao R."/>
            <person name="Li G."/>
            <person name="Mu C."/>
            <person name="Tian Q."/>
            <person name="Mei H."/>
            <person name="Zhang T."/>
            <person name="Gao T."/>
            <person name="Zhang H."/>
        </authorList>
    </citation>
    <scope>NUCLEOTIDE SEQUENCE</scope>
    <source>
        <strain evidence="2">KEN1</strain>
    </source>
</reference>
<evidence type="ECO:0000256" key="1">
    <source>
        <dbReference type="SAM" id="MobiDB-lite"/>
    </source>
</evidence>
<feature type="region of interest" description="Disordered" evidence="1">
    <location>
        <begin position="68"/>
        <end position="114"/>
    </location>
</feature>
<dbReference type="AlphaFoldDB" id="A0AAW2U5E3"/>
<name>A0AAW2U5E3_9LAMI</name>
<feature type="compositionally biased region" description="Pro residues" evidence="1">
    <location>
        <begin position="98"/>
        <end position="109"/>
    </location>
</feature>
<sequence>MDAFGDQLNELASLVKKITVEKHQHVKAYGICTKSEYATDMCPTLQEPPNEHAKAVEGFYRQQQRRYDPFSNTYNPGWKDHPNLSYGAQSQNFQRPQYRPPVPPPPPNPKQGTSLEDMMKTFITNTQQVQQNTQ</sequence>
<reference evidence="2" key="1">
    <citation type="submission" date="2020-06" db="EMBL/GenBank/DDBJ databases">
        <authorList>
            <person name="Li T."/>
            <person name="Hu X."/>
            <person name="Zhang T."/>
            <person name="Song X."/>
            <person name="Zhang H."/>
            <person name="Dai N."/>
            <person name="Sheng W."/>
            <person name="Hou X."/>
            <person name="Wei L."/>
        </authorList>
    </citation>
    <scope>NUCLEOTIDE SEQUENCE</scope>
    <source>
        <strain evidence="2">KEN1</strain>
        <tissue evidence="2">Leaf</tissue>
    </source>
</reference>
<accession>A0AAW2U5E3</accession>
<protein>
    <recommendedName>
        <fullName evidence="3">Reverse transcriptase domain-containing protein</fullName>
    </recommendedName>
</protein>
<feature type="compositionally biased region" description="Polar residues" evidence="1">
    <location>
        <begin position="86"/>
        <end position="95"/>
    </location>
</feature>
<evidence type="ECO:0000313" key="2">
    <source>
        <dbReference type="EMBL" id="KAL0412169.1"/>
    </source>
</evidence>
<comment type="caution">
    <text evidence="2">The sequence shown here is derived from an EMBL/GenBank/DDBJ whole genome shotgun (WGS) entry which is preliminary data.</text>
</comment>
<proteinExistence type="predicted"/>
<gene>
    <name evidence="2" type="ORF">Slati_3806600</name>
</gene>